<keyword evidence="1" id="KW-0614">Plasmid</keyword>
<reference evidence="1" key="1">
    <citation type="submission" date="2013-09" db="EMBL/GenBank/DDBJ databases">
        <title>Complete nucleotide sequence of Streptomyces linear plasmid pFRL6.</title>
        <authorList>
            <person name="Chen Z."/>
            <person name="Fang P."/>
            <person name="Qin Z."/>
        </authorList>
    </citation>
    <scope>NUCLEOTIDE SEQUENCE</scope>
    <source>
        <plasmid evidence="1">pFRL6</plasmid>
    </source>
</reference>
<sequence length="345" mass="36288">MVRGGPSGADVELIERLAALGVQVSAAQLERWRGLGLLPRHERMWLGRGRGSVSVLAEETVAVAAALGRHARAGRDVRWTVIAWYAEAGRPVLHGQLPVPEPPWPAVREALVWAMRRSAAHRLVEAARTAAGAGEEEQDAFYAQAGRVVGRGHTGPAHPEVMRRVLEDPDAELDRGEDRRRRRGAVRLAAAAAMGAGEVGGEVLVDALATLMPGPDWTDVAANARRAEQSGELDGWIRAGAVDPLGRLEAAGAQEMAAARHAALVLAGIGGLYLMHGFGLPDSPALARLRAQLEETGLALVAAQMVPLMINPPGVVHALSMCLAPDIAALAAWLEAVLAEQAGTG</sequence>
<name>V9Z7V5_9ACTN</name>
<accession>V9Z7V5</accession>
<organism evidence="1">
    <name type="scientific">Streptomyces sp. F12</name>
    <dbReference type="NCBI Taxonomy" id="1436084"/>
    <lineage>
        <taxon>Bacteria</taxon>
        <taxon>Bacillati</taxon>
        <taxon>Actinomycetota</taxon>
        <taxon>Actinomycetes</taxon>
        <taxon>Kitasatosporales</taxon>
        <taxon>Streptomycetaceae</taxon>
        <taxon>Streptomyces</taxon>
    </lineage>
</organism>
<geneLocation type="plasmid" evidence="1">
    <name>pFRL6</name>
</geneLocation>
<evidence type="ECO:0000313" key="1">
    <source>
        <dbReference type="EMBL" id="AHE40089.1"/>
    </source>
</evidence>
<proteinExistence type="predicted"/>
<protein>
    <submittedName>
        <fullName evidence="1">Uncharacterized protein</fullName>
    </submittedName>
</protein>
<gene>
    <name evidence="1" type="ORF">pFRL6_2</name>
</gene>
<dbReference type="EMBL" id="KF602051">
    <property type="protein sequence ID" value="AHE40089.1"/>
    <property type="molecule type" value="Genomic_DNA"/>
</dbReference>
<dbReference type="AlphaFoldDB" id="V9Z7V5"/>